<dbReference type="RefSeq" id="XP_005841977.1">
    <property type="nucleotide sequence ID" value="XM_005841920.1"/>
</dbReference>
<dbReference type="PaxDb" id="55529-EKX54997"/>
<feature type="domain" description="Orc1-like AAA ATPase" evidence="2">
    <location>
        <begin position="223"/>
        <end position="362"/>
    </location>
</feature>
<proteinExistence type="predicted"/>
<keyword evidence="5" id="KW-1185">Reference proteome</keyword>
<dbReference type="EMBL" id="JH992966">
    <property type="protein sequence ID" value="EKX54997.1"/>
    <property type="molecule type" value="Genomic_DNA"/>
</dbReference>
<evidence type="ECO:0000259" key="2">
    <source>
        <dbReference type="Pfam" id="PF13191"/>
    </source>
</evidence>
<dbReference type="EnsemblProtists" id="EKX54997">
    <property type="protein sequence ID" value="EKX54997"/>
    <property type="gene ID" value="GUITHDRAFT_131951"/>
</dbReference>
<dbReference type="GO" id="GO:0009507">
    <property type="term" value="C:chloroplast"/>
    <property type="evidence" value="ECO:0007669"/>
    <property type="project" value="UniProtKB-SubCell"/>
</dbReference>
<sequence>MALPSISLHQDRSIITETLSKTGVDVEVSFLPELCRDSLSNMMDEEDKDYDIVFLTGAGTSWDQKSFLLEDGYGMADYVDLTTIRLVIPKVPKLMIVVGQFGDEFAKILVEEGVCPVVFLFDDTIAEGSSTFSPFVQTLIAAIVDSMGKENLDVVARRSMEAFKSEHPACDNFVKLYIALRAIAPAGSLKLNQGACRLSERNGCAAMRTRQSARVHHNMAYDGRSEIMVSVLDAFDRRCTHTAALLHGPSGCGRTELMAQLSLWYLDREKVSHVLWCNCDEQSDMSHQVTSLETFFELAGGMMKLGIAGRPLADMRENEVLRALKSNKVIIVFDDWHALREEARMELACFFKKMPANVRLLISCRGYDHSLAVKHSMELLKKCNVEFLPVAVPNIKGGDAQRMFFLHMERCKYGDTHHPKIVYENPYLRTGQCSQLGDLDPEEFEALKDLCGSKLGQEGQAHVLATMMLASCASEASVNQCVTLYQDERCKDYGYSLDLNFDCLEDCEDERHQNVDRILWPALCVAHFFLTDRHRDILIRMMYAGIPLTADELATMSQDTPAAIEALNNMLFNFRLIWKTPMGLYYVIPAAIDVLQPLIFYFSNLRGAWAELVTAKHLKMLFISEKLDKAENSGESLFLLYQGYEVLLRKWFWDWDRGGIAPPGGFEASLDGRYSTIRGIPEHYTQTRDLLKQPHILAGKRDMQKVAAELLSGQLFAIGEYELSKKIMRWITLVSKK</sequence>
<evidence type="ECO:0000313" key="4">
    <source>
        <dbReference type="EnsemblProtists" id="EKX54997"/>
    </source>
</evidence>
<gene>
    <name evidence="3" type="ORF">GUITHDRAFT_131951</name>
</gene>
<accession>L1K331</accession>
<dbReference type="InterPro" id="IPR041664">
    <property type="entry name" value="AAA_16"/>
</dbReference>
<dbReference type="Proteomes" id="UP000011087">
    <property type="component" value="Unassembled WGS sequence"/>
</dbReference>
<dbReference type="OrthoDB" id="10658460at2759"/>
<organism evidence="3">
    <name type="scientific">Guillardia theta (strain CCMP2712)</name>
    <name type="common">Cryptophyte</name>
    <dbReference type="NCBI Taxonomy" id="905079"/>
    <lineage>
        <taxon>Eukaryota</taxon>
        <taxon>Cryptophyceae</taxon>
        <taxon>Pyrenomonadales</taxon>
        <taxon>Geminigeraceae</taxon>
        <taxon>Guillardia</taxon>
    </lineage>
</organism>
<reference evidence="4" key="3">
    <citation type="submission" date="2015-06" db="UniProtKB">
        <authorList>
            <consortium name="EnsemblProtists"/>
        </authorList>
    </citation>
    <scope>IDENTIFICATION</scope>
</reference>
<dbReference type="Gene3D" id="3.40.50.300">
    <property type="entry name" value="P-loop containing nucleotide triphosphate hydrolases"/>
    <property type="match status" value="1"/>
</dbReference>
<dbReference type="GeneID" id="17311598"/>
<evidence type="ECO:0000313" key="3">
    <source>
        <dbReference type="EMBL" id="EKX54997.1"/>
    </source>
</evidence>
<dbReference type="SUPFAM" id="SSF52540">
    <property type="entry name" value="P-loop containing nucleoside triphosphate hydrolases"/>
    <property type="match status" value="1"/>
</dbReference>
<dbReference type="InterPro" id="IPR027417">
    <property type="entry name" value="P-loop_NTPase"/>
</dbReference>
<dbReference type="AlphaFoldDB" id="L1K331"/>
<evidence type="ECO:0000313" key="5">
    <source>
        <dbReference type="Proteomes" id="UP000011087"/>
    </source>
</evidence>
<dbReference type="HOGENOM" id="CLU_376638_0_0_1"/>
<dbReference type="KEGG" id="gtt:GUITHDRAFT_131951"/>
<comment type="subcellular location">
    <subcellularLocation>
        <location evidence="1">Plastid</location>
        <location evidence="1">Chloroplast</location>
    </subcellularLocation>
</comment>
<protein>
    <recommendedName>
        <fullName evidence="2">Orc1-like AAA ATPase domain-containing protein</fullName>
    </recommendedName>
</protein>
<dbReference type="Pfam" id="PF13191">
    <property type="entry name" value="AAA_16"/>
    <property type="match status" value="1"/>
</dbReference>
<evidence type="ECO:0000256" key="1">
    <source>
        <dbReference type="ARBA" id="ARBA00004229"/>
    </source>
</evidence>
<reference evidence="3 5" key="1">
    <citation type="journal article" date="2012" name="Nature">
        <title>Algal genomes reveal evolutionary mosaicism and the fate of nucleomorphs.</title>
        <authorList>
            <consortium name="DOE Joint Genome Institute"/>
            <person name="Curtis B.A."/>
            <person name="Tanifuji G."/>
            <person name="Burki F."/>
            <person name="Gruber A."/>
            <person name="Irimia M."/>
            <person name="Maruyama S."/>
            <person name="Arias M.C."/>
            <person name="Ball S.G."/>
            <person name="Gile G.H."/>
            <person name="Hirakawa Y."/>
            <person name="Hopkins J.F."/>
            <person name="Kuo A."/>
            <person name="Rensing S.A."/>
            <person name="Schmutz J."/>
            <person name="Symeonidi A."/>
            <person name="Elias M."/>
            <person name="Eveleigh R.J."/>
            <person name="Herman E.K."/>
            <person name="Klute M.J."/>
            <person name="Nakayama T."/>
            <person name="Obornik M."/>
            <person name="Reyes-Prieto A."/>
            <person name="Armbrust E.V."/>
            <person name="Aves S.J."/>
            <person name="Beiko R.G."/>
            <person name="Coutinho P."/>
            <person name="Dacks J.B."/>
            <person name="Durnford D.G."/>
            <person name="Fast N.M."/>
            <person name="Green B.R."/>
            <person name="Grisdale C.J."/>
            <person name="Hempel F."/>
            <person name="Henrissat B."/>
            <person name="Hoppner M.P."/>
            <person name="Ishida K."/>
            <person name="Kim E."/>
            <person name="Koreny L."/>
            <person name="Kroth P.G."/>
            <person name="Liu Y."/>
            <person name="Malik S.B."/>
            <person name="Maier U.G."/>
            <person name="McRose D."/>
            <person name="Mock T."/>
            <person name="Neilson J.A."/>
            <person name="Onodera N.T."/>
            <person name="Poole A.M."/>
            <person name="Pritham E.J."/>
            <person name="Richards T.A."/>
            <person name="Rocap G."/>
            <person name="Roy S.W."/>
            <person name="Sarai C."/>
            <person name="Schaack S."/>
            <person name="Shirato S."/>
            <person name="Slamovits C.H."/>
            <person name="Spencer D.F."/>
            <person name="Suzuki S."/>
            <person name="Worden A.Z."/>
            <person name="Zauner S."/>
            <person name="Barry K."/>
            <person name="Bell C."/>
            <person name="Bharti A.K."/>
            <person name="Crow J.A."/>
            <person name="Grimwood J."/>
            <person name="Kramer R."/>
            <person name="Lindquist E."/>
            <person name="Lucas S."/>
            <person name="Salamov A."/>
            <person name="McFadden G.I."/>
            <person name="Lane C.E."/>
            <person name="Keeling P.J."/>
            <person name="Gray M.W."/>
            <person name="Grigoriev I.V."/>
            <person name="Archibald J.M."/>
        </authorList>
    </citation>
    <scope>NUCLEOTIDE SEQUENCE</scope>
    <source>
        <strain evidence="3 5">CCMP2712</strain>
    </source>
</reference>
<reference evidence="5" key="2">
    <citation type="submission" date="2012-11" db="EMBL/GenBank/DDBJ databases">
        <authorList>
            <person name="Kuo A."/>
            <person name="Curtis B.A."/>
            <person name="Tanifuji G."/>
            <person name="Burki F."/>
            <person name="Gruber A."/>
            <person name="Irimia M."/>
            <person name="Maruyama S."/>
            <person name="Arias M.C."/>
            <person name="Ball S.G."/>
            <person name="Gile G.H."/>
            <person name="Hirakawa Y."/>
            <person name="Hopkins J.F."/>
            <person name="Rensing S.A."/>
            <person name="Schmutz J."/>
            <person name="Symeonidi A."/>
            <person name="Elias M."/>
            <person name="Eveleigh R.J."/>
            <person name="Herman E.K."/>
            <person name="Klute M.J."/>
            <person name="Nakayama T."/>
            <person name="Obornik M."/>
            <person name="Reyes-Prieto A."/>
            <person name="Armbrust E.V."/>
            <person name="Aves S.J."/>
            <person name="Beiko R.G."/>
            <person name="Coutinho P."/>
            <person name="Dacks J.B."/>
            <person name="Durnford D.G."/>
            <person name="Fast N.M."/>
            <person name="Green B.R."/>
            <person name="Grisdale C."/>
            <person name="Hempe F."/>
            <person name="Henrissat B."/>
            <person name="Hoppner M.P."/>
            <person name="Ishida K.-I."/>
            <person name="Kim E."/>
            <person name="Koreny L."/>
            <person name="Kroth P.G."/>
            <person name="Liu Y."/>
            <person name="Malik S.-B."/>
            <person name="Maier U.G."/>
            <person name="McRose D."/>
            <person name="Mock T."/>
            <person name="Neilson J.A."/>
            <person name="Onodera N.T."/>
            <person name="Poole A.M."/>
            <person name="Pritham E.J."/>
            <person name="Richards T.A."/>
            <person name="Rocap G."/>
            <person name="Roy S.W."/>
            <person name="Sarai C."/>
            <person name="Schaack S."/>
            <person name="Shirato S."/>
            <person name="Slamovits C.H."/>
            <person name="Spencer D.F."/>
            <person name="Suzuki S."/>
            <person name="Worden A.Z."/>
            <person name="Zauner S."/>
            <person name="Barry K."/>
            <person name="Bell C."/>
            <person name="Bharti A.K."/>
            <person name="Crow J.A."/>
            <person name="Grimwood J."/>
            <person name="Kramer R."/>
            <person name="Lindquist E."/>
            <person name="Lucas S."/>
            <person name="Salamov A."/>
            <person name="McFadden G.I."/>
            <person name="Lane C.E."/>
            <person name="Keeling P.J."/>
            <person name="Gray M.W."/>
            <person name="Grigoriev I.V."/>
            <person name="Archibald J.M."/>
        </authorList>
    </citation>
    <scope>NUCLEOTIDE SEQUENCE</scope>
    <source>
        <strain evidence="5">CCMP2712</strain>
    </source>
</reference>
<name>L1K331_GUITC</name>